<reference evidence="2 3" key="1">
    <citation type="submission" date="2011-09" db="EMBL/GenBank/DDBJ databases">
        <title>The permanent draft genome of Caldithrix abyssi DSM 13497.</title>
        <authorList>
            <consortium name="US DOE Joint Genome Institute (JGI-PGF)"/>
            <person name="Lucas S."/>
            <person name="Han J."/>
            <person name="Lapidus A."/>
            <person name="Bruce D."/>
            <person name="Goodwin L."/>
            <person name="Pitluck S."/>
            <person name="Peters L."/>
            <person name="Kyrpides N."/>
            <person name="Mavromatis K."/>
            <person name="Ivanova N."/>
            <person name="Mikhailova N."/>
            <person name="Chertkov O."/>
            <person name="Detter J.C."/>
            <person name="Tapia R."/>
            <person name="Han C."/>
            <person name="Land M."/>
            <person name="Hauser L."/>
            <person name="Markowitz V."/>
            <person name="Cheng J.-F."/>
            <person name="Hugenholtz P."/>
            <person name="Woyke T."/>
            <person name="Wu D."/>
            <person name="Spring S."/>
            <person name="Brambilla E."/>
            <person name="Klenk H.-P."/>
            <person name="Eisen J.A."/>
        </authorList>
    </citation>
    <scope>NUCLEOTIDE SEQUENCE [LARGE SCALE GENOMIC DNA]</scope>
    <source>
        <strain evidence="2 3">DSM 13497</strain>
    </source>
</reference>
<dbReference type="RefSeq" id="WP_006927257.1">
    <property type="nucleotide sequence ID" value="NZ_CM001402.1"/>
</dbReference>
<dbReference type="HOGENOM" id="CLU_2859208_0_0_0"/>
<dbReference type="EMBL" id="CP018099">
    <property type="protein sequence ID" value="APF20255.1"/>
    <property type="molecule type" value="Genomic_DNA"/>
</dbReference>
<dbReference type="InParanoid" id="H1XST0"/>
<dbReference type="EMBL" id="CM001402">
    <property type="protein sequence ID" value="EHO40307.1"/>
    <property type="molecule type" value="Genomic_DNA"/>
</dbReference>
<dbReference type="KEGG" id="caby:Cabys_3509"/>
<proteinExistence type="predicted"/>
<protein>
    <submittedName>
        <fullName evidence="2">Uncharacterized protein</fullName>
    </submittedName>
</protein>
<gene>
    <name evidence="1" type="ORF">Cabys_3509</name>
    <name evidence="2" type="ORF">Calab_0666</name>
</gene>
<evidence type="ECO:0000313" key="3">
    <source>
        <dbReference type="Proteomes" id="UP000004671"/>
    </source>
</evidence>
<sequence>MSEKQAMCPLFPDIPCPRGDEASEACRVRLEEGNYDPVSDFRDYLLMNCAILRAEQQKEAKNGL</sequence>
<dbReference type="AlphaFoldDB" id="H1XST0"/>
<dbReference type="STRING" id="880073.Cabys_3509"/>
<dbReference type="PaxDb" id="880073-Calab_0666"/>
<keyword evidence="3" id="KW-1185">Reference proteome</keyword>
<dbReference type="Proteomes" id="UP000183868">
    <property type="component" value="Chromosome"/>
</dbReference>
<accession>H1XST0</accession>
<name>H1XST0_CALAY</name>
<organism evidence="2 3">
    <name type="scientific">Caldithrix abyssi DSM 13497</name>
    <dbReference type="NCBI Taxonomy" id="880073"/>
    <lineage>
        <taxon>Bacteria</taxon>
        <taxon>Pseudomonadati</taxon>
        <taxon>Calditrichota</taxon>
        <taxon>Calditrichia</taxon>
        <taxon>Calditrichales</taxon>
        <taxon>Calditrichaceae</taxon>
        <taxon>Caldithrix</taxon>
    </lineage>
</organism>
<evidence type="ECO:0000313" key="1">
    <source>
        <dbReference type="EMBL" id="APF20255.1"/>
    </source>
</evidence>
<evidence type="ECO:0000313" key="4">
    <source>
        <dbReference type="Proteomes" id="UP000183868"/>
    </source>
</evidence>
<reference evidence="1 4" key="2">
    <citation type="submission" date="2016-11" db="EMBL/GenBank/DDBJ databases">
        <title>Genomic analysis of Caldithrix abyssi and proposal of a novel bacterial phylum Caldithrichaeota.</title>
        <authorList>
            <person name="Kublanov I."/>
            <person name="Sigalova O."/>
            <person name="Gavrilov S."/>
            <person name="Lebedinsky A."/>
            <person name="Ivanova N."/>
            <person name="Daum C."/>
            <person name="Reddy T."/>
            <person name="Klenk H.P."/>
            <person name="Goker M."/>
            <person name="Reva O."/>
            <person name="Miroshnichenko M."/>
            <person name="Kyprides N."/>
            <person name="Woyke T."/>
            <person name="Gelfand M."/>
        </authorList>
    </citation>
    <scope>NUCLEOTIDE SEQUENCE [LARGE SCALE GENOMIC DNA]</scope>
    <source>
        <strain evidence="1 4">LF13</strain>
    </source>
</reference>
<dbReference type="Proteomes" id="UP000004671">
    <property type="component" value="Chromosome"/>
</dbReference>
<evidence type="ECO:0000313" key="2">
    <source>
        <dbReference type="EMBL" id="EHO40307.1"/>
    </source>
</evidence>